<dbReference type="EMBL" id="LNYY01000019">
    <property type="protein sequence ID" value="KTD67997.1"/>
    <property type="molecule type" value="Genomic_DNA"/>
</dbReference>
<dbReference type="InterPro" id="IPR002347">
    <property type="entry name" value="SDR_fam"/>
</dbReference>
<sequence length="234" mass="25658">MEVKKSKLILITGGRGGLGKALAEQLIKENATVIVTSRHATFQENMTLVPGDIHLQQLDVTQEHSVQRLFSWLNSLKNPLDVLVNNAGLGTFNSVENTSTDEWDLIIKTNLTGAFLCAREAYRIMKENGGGRIINIGSIANKVGLNNNLAYGASKWGLKGLSTNLSEEGKPYHIRVTHVTLGATYTEIWNDRPGFSISDMLDPALVARCLSHLMLLPLEIAVNEIEILPEKGIL</sequence>
<organism evidence="4 5">
    <name type="scientific">Legionella steelei</name>
    <dbReference type="NCBI Taxonomy" id="947033"/>
    <lineage>
        <taxon>Bacteria</taxon>
        <taxon>Pseudomonadati</taxon>
        <taxon>Pseudomonadota</taxon>
        <taxon>Gammaproteobacteria</taxon>
        <taxon>Legionellales</taxon>
        <taxon>Legionellaceae</taxon>
        <taxon>Legionella</taxon>
    </lineage>
</organism>
<dbReference type="InterPro" id="IPR020904">
    <property type="entry name" value="Sc_DH/Rdtase_CS"/>
</dbReference>
<dbReference type="PRINTS" id="PR00081">
    <property type="entry name" value="GDHRDH"/>
</dbReference>
<dbReference type="RefSeq" id="WP_058510125.1">
    <property type="nucleotide sequence ID" value="NZ_DAIOMV010000020.1"/>
</dbReference>
<dbReference type="PANTHER" id="PTHR43669">
    <property type="entry name" value="5-KETO-D-GLUCONATE 5-REDUCTASE"/>
    <property type="match status" value="1"/>
</dbReference>
<comment type="similarity">
    <text evidence="1 3">Belongs to the short-chain dehydrogenases/reductases (SDR) family.</text>
</comment>
<evidence type="ECO:0000256" key="2">
    <source>
        <dbReference type="ARBA" id="ARBA00023002"/>
    </source>
</evidence>
<dbReference type="Pfam" id="PF00106">
    <property type="entry name" value="adh_short"/>
    <property type="match status" value="1"/>
</dbReference>
<dbReference type="STRING" id="947033.Lste_1155"/>
<dbReference type="PATRIC" id="fig|947033.5.peg.1232"/>
<dbReference type="PANTHER" id="PTHR43669:SF3">
    <property type="entry name" value="ALCOHOL DEHYDROGENASE, PUTATIVE (AFU_ORTHOLOGUE AFUA_3G03445)-RELATED"/>
    <property type="match status" value="1"/>
</dbReference>
<name>A0A0W0ZFG7_9GAMM</name>
<dbReference type="PRINTS" id="PR00080">
    <property type="entry name" value="SDRFAMILY"/>
</dbReference>
<reference evidence="4 5" key="1">
    <citation type="submission" date="2015-11" db="EMBL/GenBank/DDBJ databases">
        <title>Genomic analysis of 38 Legionella species identifies large and diverse effector repertoires.</title>
        <authorList>
            <person name="Burstein D."/>
            <person name="Amaro F."/>
            <person name="Zusman T."/>
            <person name="Lifshitz Z."/>
            <person name="Cohen O."/>
            <person name="Gilbert J.A."/>
            <person name="Pupko T."/>
            <person name="Shuman H.A."/>
            <person name="Segal G."/>
        </authorList>
    </citation>
    <scope>NUCLEOTIDE SEQUENCE [LARGE SCALE GENOMIC DNA]</scope>
    <source>
        <strain evidence="4 5">IMVS3376</strain>
    </source>
</reference>
<gene>
    <name evidence="4" type="ORF">Lste_1155</name>
</gene>
<dbReference type="GO" id="GO:0016491">
    <property type="term" value="F:oxidoreductase activity"/>
    <property type="evidence" value="ECO:0007669"/>
    <property type="project" value="UniProtKB-KW"/>
</dbReference>
<evidence type="ECO:0000256" key="1">
    <source>
        <dbReference type="ARBA" id="ARBA00006484"/>
    </source>
</evidence>
<keyword evidence="5" id="KW-1185">Reference proteome</keyword>
<dbReference type="InterPro" id="IPR036291">
    <property type="entry name" value="NAD(P)-bd_dom_sf"/>
</dbReference>
<protein>
    <submittedName>
        <fullName evidence="4">Oxidoreductase, short chain dehydrogenase/reductase family</fullName>
    </submittedName>
</protein>
<dbReference type="CDD" id="cd05233">
    <property type="entry name" value="SDR_c"/>
    <property type="match status" value="1"/>
</dbReference>
<dbReference type="OrthoDB" id="9810734at2"/>
<evidence type="ECO:0000313" key="5">
    <source>
        <dbReference type="Proteomes" id="UP000054926"/>
    </source>
</evidence>
<dbReference type="Gene3D" id="3.40.50.720">
    <property type="entry name" value="NAD(P)-binding Rossmann-like Domain"/>
    <property type="match status" value="1"/>
</dbReference>
<dbReference type="SUPFAM" id="SSF51735">
    <property type="entry name" value="NAD(P)-binding Rossmann-fold domains"/>
    <property type="match status" value="1"/>
</dbReference>
<comment type="caution">
    <text evidence="4">The sequence shown here is derived from an EMBL/GenBank/DDBJ whole genome shotgun (WGS) entry which is preliminary data.</text>
</comment>
<keyword evidence="2" id="KW-0560">Oxidoreductase</keyword>
<evidence type="ECO:0000256" key="3">
    <source>
        <dbReference type="RuleBase" id="RU000363"/>
    </source>
</evidence>
<accession>A0A0W0ZFG7</accession>
<evidence type="ECO:0000313" key="4">
    <source>
        <dbReference type="EMBL" id="KTD67997.1"/>
    </source>
</evidence>
<dbReference type="Proteomes" id="UP000054926">
    <property type="component" value="Unassembled WGS sequence"/>
</dbReference>
<dbReference type="PROSITE" id="PS00061">
    <property type="entry name" value="ADH_SHORT"/>
    <property type="match status" value="1"/>
</dbReference>
<proteinExistence type="inferred from homology"/>
<dbReference type="AlphaFoldDB" id="A0A0W0ZFG7"/>